<reference evidence="3" key="1">
    <citation type="journal article" date="2020" name="Stud. Mycol.">
        <title>101 Dothideomycetes genomes: a test case for predicting lifestyles and emergence of pathogens.</title>
        <authorList>
            <person name="Haridas S."/>
            <person name="Albert R."/>
            <person name="Binder M."/>
            <person name="Bloem J."/>
            <person name="Labutti K."/>
            <person name="Salamov A."/>
            <person name="Andreopoulos B."/>
            <person name="Baker S."/>
            <person name="Barry K."/>
            <person name="Bills G."/>
            <person name="Bluhm B."/>
            <person name="Cannon C."/>
            <person name="Castanera R."/>
            <person name="Culley D."/>
            <person name="Daum C."/>
            <person name="Ezra D."/>
            <person name="Gonzalez J."/>
            <person name="Henrissat B."/>
            <person name="Kuo A."/>
            <person name="Liang C."/>
            <person name="Lipzen A."/>
            <person name="Lutzoni F."/>
            <person name="Magnuson J."/>
            <person name="Mondo S."/>
            <person name="Nolan M."/>
            <person name="Ohm R."/>
            <person name="Pangilinan J."/>
            <person name="Park H.-J."/>
            <person name="Ramirez L."/>
            <person name="Alfaro M."/>
            <person name="Sun H."/>
            <person name="Tritt A."/>
            <person name="Yoshinaga Y."/>
            <person name="Zwiers L.-H."/>
            <person name="Turgeon B."/>
            <person name="Goodwin S."/>
            <person name="Spatafora J."/>
            <person name="Crous P."/>
            <person name="Grigoriev I."/>
        </authorList>
    </citation>
    <scope>NUCLEOTIDE SEQUENCE</scope>
    <source>
        <strain evidence="3">CBS 379.55</strain>
    </source>
</reference>
<dbReference type="GeneID" id="54552855"/>
<dbReference type="OrthoDB" id="5244543at2759"/>
<proteinExistence type="predicted"/>
<dbReference type="Proteomes" id="UP000800097">
    <property type="component" value="Unassembled WGS sequence"/>
</dbReference>
<evidence type="ECO:0000256" key="1">
    <source>
        <dbReference type="SAM" id="MobiDB-lite"/>
    </source>
</evidence>
<keyword evidence="2" id="KW-0472">Membrane</keyword>
<dbReference type="EMBL" id="ML986489">
    <property type="protein sequence ID" value="KAF2277841.1"/>
    <property type="molecule type" value="Genomic_DNA"/>
</dbReference>
<protein>
    <submittedName>
        <fullName evidence="3">Uncharacterized protein</fullName>
    </submittedName>
</protein>
<feature type="compositionally biased region" description="Basic and acidic residues" evidence="1">
    <location>
        <begin position="142"/>
        <end position="159"/>
    </location>
</feature>
<feature type="compositionally biased region" description="Low complexity" evidence="1">
    <location>
        <begin position="124"/>
        <end position="141"/>
    </location>
</feature>
<organism evidence="3 4">
    <name type="scientific">Westerdykella ornata</name>
    <dbReference type="NCBI Taxonomy" id="318751"/>
    <lineage>
        <taxon>Eukaryota</taxon>
        <taxon>Fungi</taxon>
        <taxon>Dikarya</taxon>
        <taxon>Ascomycota</taxon>
        <taxon>Pezizomycotina</taxon>
        <taxon>Dothideomycetes</taxon>
        <taxon>Pleosporomycetidae</taxon>
        <taxon>Pleosporales</taxon>
        <taxon>Sporormiaceae</taxon>
        <taxon>Westerdykella</taxon>
    </lineage>
</organism>
<feature type="compositionally biased region" description="Polar residues" evidence="1">
    <location>
        <begin position="269"/>
        <end position="289"/>
    </location>
</feature>
<dbReference type="AlphaFoldDB" id="A0A6A6JML7"/>
<keyword evidence="2" id="KW-0812">Transmembrane</keyword>
<keyword evidence="2" id="KW-1133">Transmembrane helix</keyword>
<sequence length="289" mass="31400">MTTTSPIGLAPIRTTTASISTTTYQPCTWRGHCLGAACFTNEDCDNDWVCRNKVCSPCCESDVASPSSTSVSPTATLPATGDHLNQLGTAGAVGIGIGIVALVSATIGIACWLWRRRRRKPSIRSAPSLTSTTPSSLQRPRSASDDRKRLIGRRSHGELELDAPQKPGELESIELLELEGNHEWPIPNSTYKPPIVVPQRTVARQRYRFEEYEISPEALTRGELSFSPVSALTPEGTFVNLGRIQNMGDVDAEQLPALDNRGRGDASHSSHSLSRWPNTIYSSSSDTPR</sequence>
<feature type="transmembrane region" description="Helical" evidence="2">
    <location>
        <begin position="92"/>
        <end position="114"/>
    </location>
</feature>
<evidence type="ECO:0000313" key="3">
    <source>
        <dbReference type="EMBL" id="KAF2277841.1"/>
    </source>
</evidence>
<evidence type="ECO:0000256" key="2">
    <source>
        <dbReference type="SAM" id="Phobius"/>
    </source>
</evidence>
<dbReference type="RefSeq" id="XP_033655380.1">
    <property type="nucleotide sequence ID" value="XM_033799680.1"/>
</dbReference>
<gene>
    <name evidence="3" type="ORF">EI97DRAFT_441131</name>
</gene>
<feature type="region of interest" description="Disordered" evidence="1">
    <location>
        <begin position="124"/>
        <end position="166"/>
    </location>
</feature>
<keyword evidence="4" id="KW-1185">Reference proteome</keyword>
<evidence type="ECO:0000313" key="4">
    <source>
        <dbReference type="Proteomes" id="UP000800097"/>
    </source>
</evidence>
<feature type="region of interest" description="Disordered" evidence="1">
    <location>
        <begin position="252"/>
        <end position="289"/>
    </location>
</feature>
<accession>A0A6A6JML7</accession>
<name>A0A6A6JML7_WESOR</name>